<proteinExistence type="predicted"/>
<sequence length="62" mass="6789">MNTAISPFNVKSTLASRAHAGLRGARLVGSPPEFDTKQPFRAFSASGSIWNQQLRRALVDFL</sequence>
<name>A0ABW7G384_9BURK</name>
<accession>A0ABW7G384</accession>
<protein>
    <submittedName>
        <fullName evidence="1">Uncharacterized protein</fullName>
    </submittedName>
</protein>
<organism evidence="1 2">
    <name type="scientific">Pelomonas nitida</name>
    <dbReference type="NCBI Taxonomy" id="3299027"/>
    <lineage>
        <taxon>Bacteria</taxon>
        <taxon>Pseudomonadati</taxon>
        <taxon>Pseudomonadota</taxon>
        <taxon>Betaproteobacteria</taxon>
        <taxon>Burkholderiales</taxon>
        <taxon>Sphaerotilaceae</taxon>
        <taxon>Roseateles</taxon>
    </lineage>
</organism>
<keyword evidence="2" id="KW-1185">Reference proteome</keyword>
<comment type="caution">
    <text evidence="1">The sequence shown here is derived from an EMBL/GenBank/DDBJ whole genome shotgun (WGS) entry which is preliminary data.</text>
</comment>
<dbReference type="Proteomes" id="UP001606305">
    <property type="component" value="Unassembled WGS sequence"/>
</dbReference>
<dbReference type="EMBL" id="JBIGIA010000003">
    <property type="protein sequence ID" value="MFG6456393.1"/>
    <property type="molecule type" value="Genomic_DNA"/>
</dbReference>
<evidence type="ECO:0000313" key="1">
    <source>
        <dbReference type="EMBL" id="MFG6456393.1"/>
    </source>
</evidence>
<gene>
    <name evidence="1" type="ORF">ACG00X_06075</name>
</gene>
<evidence type="ECO:0000313" key="2">
    <source>
        <dbReference type="Proteomes" id="UP001606305"/>
    </source>
</evidence>
<reference evidence="1 2" key="1">
    <citation type="submission" date="2024-09" db="EMBL/GenBank/DDBJ databases">
        <title>Novel species of the genus Pelomonas and Roseateles isolated from streams.</title>
        <authorList>
            <person name="Lu H."/>
        </authorList>
    </citation>
    <scope>NUCLEOTIDE SEQUENCE [LARGE SCALE GENOMIC DNA]</scope>
    <source>
        <strain evidence="1 2">BYS96W</strain>
    </source>
</reference>